<dbReference type="InterPro" id="IPR011992">
    <property type="entry name" value="EF-hand-dom_pair"/>
</dbReference>
<dbReference type="SMART" id="SM00054">
    <property type="entry name" value="EFh"/>
    <property type="match status" value="2"/>
</dbReference>
<dbReference type="CDD" id="cd00051">
    <property type="entry name" value="EFh"/>
    <property type="match status" value="1"/>
</dbReference>
<gene>
    <name evidence="3" type="ORF">F3Y22_tig00110213pilonHSYRG00387</name>
</gene>
<dbReference type="GO" id="GO:0005509">
    <property type="term" value="F:calcium ion binding"/>
    <property type="evidence" value="ECO:0007669"/>
    <property type="project" value="InterPro"/>
</dbReference>
<dbReference type="SUPFAM" id="SSF47473">
    <property type="entry name" value="EF-hand"/>
    <property type="match status" value="1"/>
</dbReference>
<dbReference type="AlphaFoldDB" id="A0A6A3BCE0"/>
<reference evidence="3" key="1">
    <citation type="submission" date="2019-09" db="EMBL/GenBank/DDBJ databases">
        <title>Draft genome information of white flower Hibiscus syriacus.</title>
        <authorList>
            <person name="Kim Y.-M."/>
        </authorList>
    </citation>
    <scope>NUCLEOTIDE SEQUENCE [LARGE SCALE GENOMIC DNA]</scope>
    <source>
        <strain evidence="3">YM2019G1</strain>
    </source>
</reference>
<keyword evidence="4" id="KW-1185">Reference proteome</keyword>
<evidence type="ECO:0000256" key="1">
    <source>
        <dbReference type="ARBA" id="ARBA00022837"/>
    </source>
</evidence>
<dbReference type="EMBL" id="VEPZ02000879">
    <property type="protein sequence ID" value="KAE8713375.1"/>
    <property type="molecule type" value="Genomic_DNA"/>
</dbReference>
<evidence type="ECO:0000313" key="3">
    <source>
        <dbReference type="EMBL" id="KAE8713375.1"/>
    </source>
</evidence>
<protein>
    <submittedName>
        <fullName evidence="3">Polcalcin Che a 3</fullName>
    </submittedName>
</protein>
<comment type="caution">
    <text evidence="3">The sequence shown here is derived from an EMBL/GenBank/DDBJ whole genome shotgun (WGS) entry which is preliminary data.</text>
</comment>
<name>A0A6A3BCE0_HIBSY</name>
<dbReference type="PROSITE" id="PS00018">
    <property type="entry name" value="EF_HAND_1"/>
    <property type="match status" value="1"/>
</dbReference>
<keyword evidence="1" id="KW-0106">Calcium</keyword>
<proteinExistence type="predicted"/>
<evidence type="ECO:0000313" key="4">
    <source>
        <dbReference type="Proteomes" id="UP000436088"/>
    </source>
</evidence>
<accession>A0A6A3BCE0</accession>
<organism evidence="3 4">
    <name type="scientific">Hibiscus syriacus</name>
    <name type="common">Rose of Sharon</name>
    <dbReference type="NCBI Taxonomy" id="106335"/>
    <lineage>
        <taxon>Eukaryota</taxon>
        <taxon>Viridiplantae</taxon>
        <taxon>Streptophyta</taxon>
        <taxon>Embryophyta</taxon>
        <taxon>Tracheophyta</taxon>
        <taxon>Spermatophyta</taxon>
        <taxon>Magnoliopsida</taxon>
        <taxon>eudicotyledons</taxon>
        <taxon>Gunneridae</taxon>
        <taxon>Pentapetalae</taxon>
        <taxon>rosids</taxon>
        <taxon>malvids</taxon>
        <taxon>Malvales</taxon>
        <taxon>Malvaceae</taxon>
        <taxon>Malvoideae</taxon>
        <taxon>Hibiscus</taxon>
    </lineage>
</organism>
<dbReference type="Pfam" id="PF13499">
    <property type="entry name" value="EF-hand_7"/>
    <property type="match status" value="1"/>
</dbReference>
<sequence length="76" mass="8381">MVKRRLASITSANGDGRISASELGDALQMFGCVTEEEVRSMMSEIDTNGDGYISREEYIDFTAANRGLKKDLAKIF</sequence>
<feature type="domain" description="EF-hand" evidence="2">
    <location>
        <begin position="33"/>
        <end position="68"/>
    </location>
</feature>
<dbReference type="InterPro" id="IPR018247">
    <property type="entry name" value="EF_Hand_1_Ca_BS"/>
</dbReference>
<dbReference type="Proteomes" id="UP000436088">
    <property type="component" value="Unassembled WGS sequence"/>
</dbReference>
<dbReference type="InterPro" id="IPR002048">
    <property type="entry name" value="EF_hand_dom"/>
</dbReference>
<dbReference type="Gene3D" id="1.10.238.10">
    <property type="entry name" value="EF-hand"/>
    <property type="match status" value="1"/>
</dbReference>
<dbReference type="PROSITE" id="PS50222">
    <property type="entry name" value="EF_HAND_2"/>
    <property type="match status" value="1"/>
</dbReference>
<evidence type="ECO:0000259" key="2">
    <source>
        <dbReference type="PROSITE" id="PS50222"/>
    </source>
</evidence>